<evidence type="ECO:0000256" key="8">
    <source>
        <dbReference type="ARBA" id="ARBA00038436"/>
    </source>
</evidence>
<name>A0A191UFU4_9BURK</name>
<gene>
    <name evidence="11" type="ORF">A8O14_07295</name>
</gene>
<dbReference type="OrthoDB" id="9179153at2"/>
<dbReference type="Proteomes" id="UP000078463">
    <property type="component" value="Chromosome"/>
</dbReference>
<dbReference type="GO" id="GO:0005886">
    <property type="term" value="C:plasma membrane"/>
    <property type="evidence" value="ECO:0007669"/>
    <property type="project" value="UniProtKB-SubCell"/>
</dbReference>
<evidence type="ECO:0000313" key="12">
    <source>
        <dbReference type="Proteomes" id="UP000078463"/>
    </source>
</evidence>
<sequence length="168" mass="18237">MTQLLQATDRLMSGINKLMVFLGSLALVAASVILSYSVASRAFFGATTDWQDEAAVFCLVGATFLCGAYVQQIRGHVGISAVSTMLPKSVNQLRILLIDIASCAFCAFFAWKSWTLFHEAWVDGQVTSSSWAPPLWIPYSMMSIGMTLLAFQILLQAFGDVVNPGKGE</sequence>
<evidence type="ECO:0000313" key="11">
    <source>
        <dbReference type="EMBL" id="ANI99888.1"/>
    </source>
</evidence>
<feature type="transmembrane region" description="Helical" evidence="9">
    <location>
        <begin position="93"/>
        <end position="111"/>
    </location>
</feature>
<evidence type="ECO:0000256" key="3">
    <source>
        <dbReference type="ARBA" id="ARBA00022475"/>
    </source>
</evidence>
<dbReference type="EMBL" id="CP015922">
    <property type="protein sequence ID" value="ANI99888.1"/>
    <property type="molecule type" value="Genomic_DNA"/>
</dbReference>
<evidence type="ECO:0000256" key="5">
    <source>
        <dbReference type="ARBA" id="ARBA00022692"/>
    </source>
</evidence>
<keyword evidence="12" id="KW-1185">Reference proteome</keyword>
<evidence type="ECO:0000256" key="7">
    <source>
        <dbReference type="ARBA" id="ARBA00023136"/>
    </source>
</evidence>
<feature type="domain" description="Tripartite ATP-independent periplasmic transporters DctQ component" evidence="10">
    <location>
        <begin position="32"/>
        <end position="161"/>
    </location>
</feature>
<evidence type="ECO:0000256" key="6">
    <source>
        <dbReference type="ARBA" id="ARBA00022989"/>
    </source>
</evidence>
<dbReference type="Pfam" id="PF04290">
    <property type="entry name" value="DctQ"/>
    <property type="match status" value="1"/>
</dbReference>
<keyword evidence="2 9" id="KW-0813">Transport</keyword>
<keyword evidence="4 9" id="KW-0997">Cell inner membrane</keyword>
<dbReference type="InterPro" id="IPR007387">
    <property type="entry name" value="TRAP_DctQ"/>
</dbReference>
<comment type="subunit">
    <text evidence="9">The complex comprises the extracytoplasmic solute receptor protein and the two transmembrane proteins.</text>
</comment>
<evidence type="ECO:0000256" key="4">
    <source>
        <dbReference type="ARBA" id="ARBA00022519"/>
    </source>
</evidence>
<dbReference type="InterPro" id="IPR055348">
    <property type="entry name" value="DctQ"/>
</dbReference>
<dbReference type="STRING" id="1743168.A8O14_07295"/>
<dbReference type="GO" id="GO:0022857">
    <property type="term" value="F:transmembrane transporter activity"/>
    <property type="evidence" value="ECO:0007669"/>
    <property type="project" value="UniProtKB-UniRule"/>
</dbReference>
<dbReference type="PANTHER" id="PTHR35011">
    <property type="entry name" value="2,3-DIKETO-L-GULONATE TRAP TRANSPORTER SMALL PERMEASE PROTEIN YIAM"/>
    <property type="match status" value="1"/>
</dbReference>
<organism evidence="11 12">
    <name type="scientific">Polynucleobacter wuianus</name>
    <dbReference type="NCBI Taxonomy" id="1743168"/>
    <lineage>
        <taxon>Bacteria</taxon>
        <taxon>Pseudomonadati</taxon>
        <taxon>Pseudomonadota</taxon>
        <taxon>Betaproteobacteria</taxon>
        <taxon>Burkholderiales</taxon>
        <taxon>Burkholderiaceae</taxon>
        <taxon>Polynucleobacter</taxon>
    </lineage>
</organism>
<feature type="transmembrane region" description="Helical" evidence="9">
    <location>
        <begin position="20"/>
        <end position="39"/>
    </location>
</feature>
<evidence type="ECO:0000256" key="9">
    <source>
        <dbReference type="RuleBase" id="RU369079"/>
    </source>
</evidence>
<protein>
    <recommendedName>
        <fullName evidence="9">TRAP transporter small permease protein</fullName>
    </recommendedName>
</protein>
<dbReference type="RefSeq" id="WP_068948896.1">
    <property type="nucleotide sequence ID" value="NZ_CP015922.1"/>
</dbReference>
<evidence type="ECO:0000256" key="1">
    <source>
        <dbReference type="ARBA" id="ARBA00004429"/>
    </source>
</evidence>
<dbReference type="AlphaFoldDB" id="A0A191UFU4"/>
<keyword evidence="6 9" id="KW-1133">Transmembrane helix</keyword>
<keyword evidence="7 9" id="KW-0472">Membrane</keyword>
<dbReference type="PANTHER" id="PTHR35011:SF10">
    <property type="entry name" value="TRAP TRANSPORTER SMALL PERMEASE PROTEIN"/>
    <property type="match status" value="1"/>
</dbReference>
<comment type="subcellular location">
    <subcellularLocation>
        <location evidence="1 9">Cell inner membrane</location>
        <topology evidence="1 9">Multi-pass membrane protein</topology>
    </subcellularLocation>
</comment>
<keyword evidence="5 9" id="KW-0812">Transmembrane</keyword>
<feature type="transmembrane region" description="Helical" evidence="9">
    <location>
        <begin position="136"/>
        <end position="158"/>
    </location>
</feature>
<accession>A0A191UFU4</accession>
<evidence type="ECO:0000259" key="10">
    <source>
        <dbReference type="Pfam" id="PF04290"/>
    </source>
</evidence>
<evidence type="ECO:0000256" key="2">
    <source>
        <dbReference type="ARBA" id="ARBA00022448"/>
    </source>
</evidence>
<comment type="function">
    <text evidence="9">Part of the tripartite ATP-independent periplasmic (TRAP) transport system.</text>
</comment>
<dbReference type="KEGG" id="pwu:A8O14_07295"/>
<proteinExistence type="inferred from homology"/>
<dbReference type="GO" id="GO:0015740">
    <property type="term" value="P:C4-dicarboxylate transport"/>
    <property type="evidence" value="ECO:0007669"/>
    <property type="project" value="TreeGrafter"/>
</dbReference>
<keyword evidence="3" id="KW-1003">Cell membrane</keyword>
<reference evidence="12" key="1">
    <citation type="submission" date="2016-05" db="EMBL/GenBank/DDBJ databases">
        <title>Polynucleobacter sp. QLW-P1FAT50C-4 genome.</title>
        <authorList>
            <person name="Hahn M.W."/>
        </authorList>
    </citation>
    <scope>NUCLEOTIDE SEQUENCE [LARGE SCALE GENOMIC DNA]</scope>
    <source>
        <strain evidence="12">QLW-P1FAT50C-4</strain>
    </source>
</reference>
<comment type="similarity">
    <text evidence="8 9">Belongs to the TRAP transporter small permease family.</text>
</comment>
<feature type="transmembrane region" description="Helical" evidence="9">
    <location>
        <begin position="54"/>
        <end position="72"/>
    </location>
</feature>